<comment type="caution">
    <text evidence="1">The sequence shown here is derived from an EMBL/GenBank/DDBJ whole genome shotgun (WGS) entry which is preliminary data.</text>
</comment>
<gene>
    <name evidence="1" type="ORF">GTW51_16320</name>
</gene>
<name>A0A6L9MKW3_9HYPH</name>
<organism evidence="1 2">
    <name type="scientific">Aurantimonas aggregata</name>
    <dbReference type="NCBI Taxonomy" id="2047720"/>
    <lineage>
        <taxon>Bacteria</taxon>
        <taxon>Pseudomonadati</taxon>
        <taxon>Pseudomonadota</taxon>
        <taxon>Alphaproteobacteria</taxon>
        <taxon>Hyphomicrobiales</taxon>
        <taxon>Aurantimonadaceae</taxon>
        <taxon>Aurantimonas</taxon>
    </lineage>
</organism>
<reference evidence="1 2" key="1">
    <citation type="submission" date="2020-01" db="EMBL/GenBank/DDBJ databases">
        <title>Genomes of bacteria type strains.</title>
        <authorList>
            <person name="Chen J."/>
            <person name="Zhu S."/>
            <person name="Chen J."/>
        </authorList>
    </citation>
    <scope>NUCLEOTIDE SEQUENCE [LARGE SCALE GENOMIC DNA]</scope>
    <source>
        <strain evidence="1 2">KCTC 52919</strain>
    </source>
</reference>
<protein>
    <submittedName>
        <fullName evidence="1">Uncharacterized protein</fullName>
    </submittedName>
</protein>
<proteinExistence type="predicted"/>
<keyword evidence="2" id="KW-1185">Reference proteome</keyword>
<dbReference type="AlphaFoldDB" id="A0A6L9MKW3"/>
<accession>A0A6L9MKW3</accession>
<dbReference type="RefSeq" id="WP_163045047.1">
    <property type="nucleotide sequence ID" value="NZ_JAAAMJ010000014.1"/>
</dbReference>
<evidence type="ECO:0000313" key="2">
    <source>
        <dbReference type="Proteomes" id="UP000476332"/>
    </source>
</evidence>
<evidence type="ECO:0000313" key="1">
    <source>
        <dbReference type="EMBL" id="NDV88266.1"/>
    </source>
</evidence>
<dbReference type="Proteomes" id="UP000476332">
    <property type="component" value="Unassembled WGS sequence"/>
</dbReference>
<dbReference type="EMBL" id="JAAAMJ010000014">
    <property type="protein sequence ID" value="NDV88266.1"/>
    <property type="molecule type" value="Genomic_DNA"/>
</dbReference>
<sequence length="141" mass="14816">MTGNDGFEAILGGMEAAGNGDRTGHARVKTGPGFWSVLGAMHAEPTVAQEGEAAADAADATESDIALAPSIDPVDIARDLAIRPGLTAAQLKTLRRLFAGANHPDRMPTVFREQATIRMQVANRLIDEALRAGPPRRHPAA</sequence>